<dbReference type="PANTHER" id="PTHR30015">
    <property type="entry name" value="MRR RESTRICTION SYSTEM PROTEIN"/>
    <property type="match status" value="1"/>
</dbReference>
<dbReference type="Pfam" id="PF04471">
    <property type="entry name" value="Mrr_cat"/>
    <property type="match status" value="1"/>
</dbReference>
<dbReference type="SUPFAM" id="SSF52980">
    <property type="entry name" value="Restriction endonuclease-like"/>
    <property type="match status" value="1"/>
</dbReference>
<evidence type="ECO:0000259" key="1">
    <source>
        <dbReference type="Pfam" id="PF04471"/>
    </source>
</evidence>
<dbReference type="InterPro" id="IPR011856">
    <property type="entry name" value="tRNA_endonuc-like_dom_sf"/>
</dbReference>
<dbReference type="PANTHER" id="PTHR30015:SF7">
    <property type="entry name" value="TYPE IV METHYL-DIRECTED RESTRICTION ENZYME ECOKMRR"/>
    <property type="match status" value="1"/>
</dbReference>
<dbReference type="Gene3D" id="3.40.1350.10">
    <property type="match status" value="1"/>
</dbReference>
<sequence>MEPITVPLPTWDGFLIPSLKVLSDGQIHRRRDVIDGAADLLGLTDEQKQLTVSSGQQTYVNRGNWAITHLNKAGAVSSPQRAHWQITDVGHDIIKRFPVEVSDAEFKEFVGNTDYAEFVRRTPQATPALPDAVVASSETSTLTPIEIVEQGQAENERMVRDELLLRLRQSDPAFFEQAVLDLLIAMGYGGSLGKATRTQLSNDGGIDGVIDQDALGLSRIYVQAKRYSEGHLVSRPEVQAFVGALHGAQANQGVFLTTSSFTKGATAYADSVQLRVVLIDGELLTRLMIRHGVGTQVKRIVKLVEVDEDFFE</sequence>
<dbReference type="InterPro" id="IPR025745">
    <property type="entry name" value="Mrr-like_N_dom"/>
</dbReference>
<gene>
    <name evidence="3" type="ORF">IW254_000763</name>
</gene>
<dbReference type="EMBL" id="JADOUE010000001">
    <property type="protein sequence ID" value="MBG6121794.1"/>
    <property type="molecule type" value="Genomic_DNA"/>
</dbReference>
<comment type="caution">
    <text evidence="3">The sequence shown here is derived from an EMBL/GenBank/DDBJ whole genome shotgun (WGS) entry which is preliminary data.</text>
</comment>
<dbReference type="Proteomes" id="UP000658613">
    <property type="component" value="Unassembled WGS sequence"/>
</dbReference>
<dbReference type="GO" id="GO:0015666">
    <property type="term" value="F:restriction endodeoxyribonuclease activity"/>
    <property type="evidence" value="ECO:0007669"/>
    <property type="project" value="TreeGrafter"/>
</dbReference>
<reference evidence="3" key="1">
    <citation type="submission" date="2020-11" db="EMBL/GenBank/DDBJ databases">
        <title>Sequencing the genomes of 1000 actinobacteria strains.</title>
        <authorList>
            <person name="Klenk H.-P."/>
        </authorList>
    </citation>
    <scope>NUCLEOTIDE SEQUENCE</scope>
    <source>
        <strain evidence="3">DSM 45632</strain>
    </source>
</reference>
<keyword evidence="4" id="KW-1185">Reference proteome</keyword>
<name>A0A931DUM0_9CORY</name>
<dbReference type="InterPro" id="IPR007560">
    <property type="entry name" value="Restrct_endonuc_IV_Mrr"/>
</dbReference>
<feature type="domain" description="Restriction system protein Mrr-like N-terminal" evidence="2">
    <location>
        <begin position="11"/>
        <end position="95"/>
    </location>
</feature>
<accession>A0A931DUM0</accession>
<protein>
    <submittedName>
        <fullName evidence="3">Restriction system protein</fullName>
    </submittedName>
</protein>
<dbReference type="InterPro" id="IPR052906">
    <property type="entry name" value="Type_IV_Methyl-Rstrct_Enzyme"/>
</dbReference>
<feature type="domain" description="Restriction endonuclease type IV Mrr" evidence="1">
    <location>
        <begin position="167"/>
        <end position="288"/>
    </location>
</feature>
<dbReference type="InterPro" id="IPR011335">
    <property type="entry name" value="Restrct_endonuc-II-like"/>
</dbReference>
<dbReference type="GO" id="GO:0003677">
    <property type="term" value="F:DNA binding"/>
    <property type="evidence" value="ECO:0007669"/>
    <property type="project" value="InterPro"/>
</dbReference>
<proteinExistence type="predicted"/>
<dbReference type="GO" id="GO:0009307">
    <property type="term" value="P:DNA restriction-modification system"/>
    <property type="evidence" value="ECO:0007669"/>
    <property type="project" value="InterPro"/>
</dbReference>
<dbReference type="AlphaFoldDB" id="A0A931DUM0"/>
<evidence type="ECO:0000313" key="3">
    <source>
        <dbReference type="EMBL" id="MBG6121794.1"/>
    </source>
</evidence>
<evidence type="ECO:0000313" key="4">
    <source>
        <dbReference type="Proteomes" id="UP000658613"/>
    </source>
</evidence>
<evidence type="ECO:0000259" key="2">
    <source>
        <dbReference type="Pfam" id="PF14338"/>
    </source>
</evidence>
<dbReference type="RefSeq" id="WP_290178808.1">
    <property type="nucleotide sequence ID" value="NZ_CP046980.1"/>
</dbReference>
<dbReference type="Pfam" id="PF14338">
    <property type="entry name" value="Mrr_N"/>
    <property type="match status" value="1"/>
</dbReference>
<organism evidence="3 4">
    <name type="scientific">Corynebacterium aquatimens</name>
    <dbReference type="NCBI Taxonomy" id="1190508"/>
    <lineage>
        <taxon>Bacteria</taxon>
        <taxon>Bacillati</taxon>
        <taxon>Actinomycetota</taxon>
        <taxon>Actinomycetes</taxon>
        <taxon>Mycobacteriales</taxon>
        <taxon>Corynebacteriaceae</taxon>
        <taxon>Corynebacterium</taxon>
    </lineage>
</organism>